<reference evidence="6 7" key="1">
    <citation type="submission" date="2020-07" db="EMBL/GenBank/DDBJ databases">
        <title>Organ Donor 1.</title>
        <authorList>
            <person name="Marsh A.J."/>
            <person name="Azcarate-Peril M.A."/>
        </authorList>
    </citation>
    <scope>NUCLEOTIDE SEQUENCE [LARGE SCALE GENOMIC DNA]</scope>
    <source>
        <strain evidence="6 7">AMC0717</strain>
    </source>
</reference>
<dbReference type="InterPro" id="IPR000847">
    <property type="entry name" value="LysR_HTH_N"/>
</dbReference>
<dbReference type="EMBL" id="JACCKS010000006">
    <property type="protein sequence ID" value="NZA37887.1"/>
    <property type="molecule type" value="Genomic_DNA"/>
</dbReference>
<evidence type="ECO:0000256" key="3">
    <source>
        <dbReference type="ARBA" id="ARBA00023125"/>
    </source>
</evidence>
<dbReference type="GO" id="GO:0003677">
    <property type="term" value="F:DNA binding"/>
    <property type="evidence" value="ECO:0007669"/>
    <property type="project" value="UniProtKB-KW"/>
</dbReference>
<dbReference type="PANTHER" id="PTHR30579:SF7">
    <property type="entry name" value="HTH-TYPE TRANSCRIPTIONAL REGULATOR LRHA-RELATED"/>
    <property type="match status" value="1"/>
</dbReference>
<dbReference type="RefSeq" id="WP_180493190.1">
    <property type="nucleotide sequence ID" value="NZ_DBFXFH010000017.1"/>
</dbReference>
<organism evidence="6 7">
    <name type="scientific">Eubacterium callanderi</name>
    <dbReference type="NCBI Taxonomy" id="53442"/>
    <lineage>
        <taxon>Bacteria</taxon>
        <taxon>Bacillati</taxon>
        <taxon>Bacillota</taxon>
        <taxon>Clostridia</taxon>
        <taxon>Eubacteriales</taxon>
        <taxon>Eubacteriaceae</taxon>
        <taxon>Eubacterium</taxon>
    </lineage>
</organism>
<dbReference type="InterPro" id="IPR036388">
    <property type="entry name" value="WH-like_DNA-bd_sf"/>
</dbReference>
<dbReference type="PANTHER" id="PTHR30579">
    <property type="entry name" value="TRANSCRIPTIONAL REGULATOR"/>
    <property type="match status" value="1"/>
</dbReference>
<dbReference type="SUPFAM" id="SSF46785">
    <property type="entry name" value="Winged helix' DNA-binding domain"/>
    <property type="match status" value="1"/>
</dbReference>
<sequence>MQERFNLEYLNTFVTAAETGKLNITAEMVYRSPSSVSTQIKNLETQIGAPLFIRNKEALSLTKSGEILYQYAQKILELNDSAFNIINNSDWKGALTFGVPTDYAQLFLTSIYPRLTEIYPDFHFTTVCSRSREIRRQIEEGKIHIAIVAMEPQYTDDIFLWEEPLYWVGSKNFIHKPDSRLPVALFSDNCIVNNHSLYCLKKTNVDFQIVFTSTVLDNIADCVKSGVAVSLLPESLITDAFSTLSEDFITCPFTLKFGLTWGENADKAMLEEITEIVTLSLKKYPC</sequence>
<proteinExistence type="inferred from homology"/>
<dbReference type="Pfam" id="PF00126">
    <property type="entry name" value="HTH_1"/>
    <property type="match status" value="1"/>
</dbReference>
<evidence type="ECO:0000313" key="6">
    <source>
        <dbReference type="EMBL" id="NZA37887.1"/>
    </source>
</evidence>
<dbReference type="InterPro" id="IPR050176">
    <property type="entry name" value="LTTR"/>
</dbReference>
<accession>A0A853JN60</accession>
<comment type="caution">
    <text evidence="6">The sequence shown here is derived from an EMBL/GenBank/DDBJ whole genome shotgun (WGS) entry which is preliminary data.</text>
</comment>
<keyword evidence="4" id="KW-0804">Transcription</keyword>
<dbReference type="Proteomes" id="UP000586254">
    <property type="component" value="Unassembled WGS sequence"/>
</dbReference>
<dbReference type="AlphaFoldDB" id="A0A853JN60"/>
<gene>
    <name evidence="6" type="ORF">H0N91_06965</name>
</gene>
<keyword evidence="3" id="KW-0238">DNA-binding</keyword>
<feature type="domain" description="HTH lysR-type" evidence="5">
    <location>
        <begin position="5"/>
        <end position="62"/>
    </location>
</feature>
<comment type="similarity">
    <text evidence="1">Belongs to the LysR transcriptional regulatory family.</text>
</comment>
<evidence type="ECO:0000256" key="4">
    <source>
        <dbReference type="ARBA" id="ARBA00023163"/>
    </source>
</evidence>
<dbReference type="InterPro" id="IPR005119">
    <property type="entry name" value="LysR_subst-bd"/>
</dbReference>
<dbReference type="Pfam" id="PF03466">
    <property type="entry name" value="LysR_substrate"/>
    <property type="match status" value="1"/>
</dbReference>
<protein>
    <submittedName>
        <fullName evidence="6">LysR family transcriptional regulator</fullName>
    </submittedName>
</protein>
<evidence type="ECO:0000313" key="7">
    <source>
        <dbReference type="Proteomes" id="UP000586254"/>
    </source>
</evidence>
<dbReference type="PROSITE" id="PS50931">
    <property type="entry name" value="HTH_LYSR"/>
    <property type="match status" value="1"/>
</dbReference>
<dbReference type="Gene3D" id="3.40.190.10">
    <property type="entry name" value="Periplasmic binding protein-like II"/>
    <property type="match status" value="2"/>
</dbReference>
<evidence type="ECO:0000259" key="5">
    <source>
        <dbReference type="PROSITE" id="PS50931"/>
    </source>
</evidence>
<name>A0A853JN60_9FIRM</name>
<evidence type="ECO:0000256" key="2">
    <source>
        <dbReference type="ARBA" id="ARBA00023015"/>
    </source>
</evidence>
<dbReference type="GO" id="GO:0003700">
    <property type="term" value="F:DNA-binding transcription factor activity"/>
    <property type="evidence" value="ECO:0007669"/>
    <property type="project" value="InterPro"/>
</dbReference>
<dbReference type="Gene3D" id="1.10.10.10">
    <property type="entry name" value="Winged helix-like DNA-binding domain superfamily/Winged helix DNA-binding domain"/>
    <property type="match status" value="1"/>
</dbReference>
<dbReference type="InterPro" id="IPR036390">
    <property type="entry name" value="WH_DNA-bd_sf"/>
</dbReference>
<dbReference type="SUPFAM" id="SSF53850">
    <property type="entry name" value="Periplasmic binding protein-like II"/>
    <property type="match status" value="1"/>
</dbReference>
<evidence type="ECO:0000256" key="1">
    <source>
        <dbReference type="ARBA" id="ARBA00009437"/>
    </source>
</evidence>
<keyword evidence="2" id="KW-0805">Transcription regulation</keyword>